<evidence type="ECO:0000313" key="3">
    <source>
        <dbReference type="Proteomes" id="UP000218209"/>
    </source>
</evidence>
<dbReference type="OrthoDB" id="5598737at2759"/>
<protein>
    <recommendedName>
        <fullName evidence="4">HMG domain-containing protein</fullName>
    </recommendedName>
</protein>
<evidence type="ECO:0008006" key="4">
    <source>
        <dbReference type="Google" id="ProtNLM"/>
    </source>
</evidence>
<feature type="compositionally biased region" description="Basic and acidic residues" evidence="1">
    <location>
        <begin position="12"/>
        <end position="26"/>
    </location>
</feature>
<proteinExistence type="predicted"/>
<organism evidence="2 3">
    <name type="scientific">Porphyra umbilicalis</name>
    <name type="common">Purple laver</name>
    <name type="synonym">Red alga</name>
    <dbReference type="NCBI Taxonomy" id="2786"/>
    <lineage>
        <taxon>Eukaryota</taxon>
        <taxon>Rhodophyta</taxon>
        <taxon>Bangiophyceae</taxon>
        <taxon>Bangiales</taxon>
        <taxon>Bangiaceae</taxon>
        <taxon>Porphyra</taxon>
    </lineage>
</organism>
<keyword evidence="3" id="KW-1185">Reference proteome</keyword>
<feature type="compositionally biased region" description="Acidic residues" evidence="1">
    <location>
        <begin position="651"/>
        <end position="665"/>
    </location>
</feature>
<dbReference type="PANTHER" id="PTHR34305:SF1">
    <property type="entry name" value="SWIM-TYPE DOMAIN-CONTAINING PROTEIN"/>
    <property type="match status" value="1"/>
</dbReference>
<dbReference type="EMBL" id="KV918796">
    <property type="protein sequence ID" value="OSX79179.1"/>
    <property type="molecule type" value="Genomic_DNA"/>
</dbReference>
<dbReference type="PANTHER" id="PTHR34305">
    <property type="entry name" value="EXPRESSED PROTEIN"/>
    <property type="match status" value="1"/>
</dbReference>
<dbReference type="Proteomes" id="UP000218209">
    <property type="component" value="Unassembled WGS sequence"/>
</dbReference>
<gene>
    <name evidence="2" type="ORF">BU14_0085s0030</name>
</gene>
<sequence length="1125" mass="122408">MADIFGADRLPDERTSVSRRRADGRATRAGNYAGWRGPGPGRGRGRGPNNVRESMRPVLVALFCNEMHKNLLANYEEDGVAARALVGLEVLRVNTGVSKKSLRTRGWTLGRSGAVGVLLKLGRSRVRSDVCKQHTVAISVALEAVRSAAQMTLEEVFEVLESSVRGVARAPGTAIPWPFAVVRRTIAKRWVCIACPTADSECIHQSAAVAAAAGDGDGGFDDGDDGTPTMRFPDDDPVKEGGHPVAPDNPYMLFSRFYQVHQSRLLRDLVPPSAAQQTRINLVKAAATSETILEFPCSPLCPFCRVSPSPLKPPIPHECRIEFDDGSVMAKVYSWRCPNCLLRVMPDGREHDLVFSSPFTAYSKAFLFELAVNLSRNGCSLRSSSYLRSGYSELTASLKYAPRSSRLRSVATLRKALTLYLSLVIKGLPLDVSTCARCVSSSGVIDIVCFDGLQLGYKLKYKRRFQRHTVRTSAIPRASVHAHMVTDSAVAKALGSVFNTTSKAVAGSSKTVTTVTSMRSYVMAVSALLGSVSVNGREESFAGPEQHGTSASTAGRGWCPTVDGGVRPALPTFLRRFFRCELVARSLCTQVLAASFNLFRRVLEPLMTRIQDVVRARPAEVEPAPNTTLRHGLPPPLPAGSIDVGVRGAESDESEVEDSDEELTSADDRVSFDGDSLAAPRRKYWDTFAPLARFAKLFTEPALADTGRVKGTMLEADMLFRLQPSIPTTAAAPLKVVDFVRAVTVDPFVVWAPDGDWGAIDALVDVLSSDNFTSTKLAAVLDRSDVCELRLLRAAVACLGPGLERDAGLRPVLADLLTALKDTAAAYDSFVAVNQVSQPGGDDGMAPGDGDQPPIDDFTKAQMASAHPLECFTPAQYTATWMEPPASVASFKAAYGITDESPEDFLSSGVWAPNFPVLRPIPLFYGTAQAATDEPDCNHLMGKENKYTGGTFGAFCTCTHPKCIGVVVLDGSEGQRMPIEFITQRCATLPSQVVYDFSCATLKTALCRLPLVARAVSFLVDRFHWRKNHVSCTKAMNPDSYSSMESINTSSSEERNALSRRQEHHLRLMNQDNYIIFTTYQQALSNVIAMYKDVETELTPSKWPRWYRQKYVDGVGNTERGSAGM</sequence>
<evidence type="ECO:0000313" key="2">
    <source>
        <dbReference type="EMBL" id="OSX79179.1"/>
    </source>
</evidence>
<reference evidence="2 3" key="1">
    <citation type="submission" date="2017-03" db="EMBL/GenBank/DDBJ databases">
        <title>WGS assembly of Porphyra umbilicalis.</title>
        <authorList>
            <person name="Brawley S.H."/>
            <person name="Blouin N.A."/>
            <person name="Ficko-Blean E."/>
            <person name="Wheeler G.L."/>
            <person name="Lohr M."/>
            <person name="Goodson H.V."/>
            <person name="Jenkins J.W."/>
            <person name="Blaby-Haas C.E."/>
            <person name="Helliwell K.E."/>
            <person name="Chan C."/>
            <person name="Marriage T."/>
            <person name="Bhattacharya D."/>
            <person name="Klein A.S."/>
            <person name="Badis Y."/>
            <person name="Brodie J."/>
            <person name="Cao Y."/>
            <person name="Collen J."/>
            <person name="Dittami S.M."/>
            <person name="Gachon C.M."/>
            <person name="Green B.R."/>
            <person name="Karpowicz S."/>
            <person name="Kim J.W."/>
            <person name="Kudahl U."/>
            <person name="Lin S."/>
            <person name="Michel G."/>
            <person name="Mittag M."/>
            <person name="Olson B.J."/>
            <person name="Pangilinan J."/>
            <person name="Peng Y."/>
            <person name="Qiu H."/>
            <person name="Shu S."/>
            <person name="Singer J.T."/>
            <person name="Smith A.G."/>
            <person name="Sprecher B.N."/>
            <person name="Wagner V."/>
            <person name="Wang W."/>
            <person name="Wang Z.-Y."/>
            <person name="Yan J."/>
            <person name="Yarish C."/>
            <person name="Zoeuner-Riek S."/>
            <person name="Zhuang Y."/>
            <person name="Zou Y."/>
            <person name="Lindquist E.A."/>
            <person name="Grimwood J."/>
            <person name="Barry K."/>
            <person name="Rokhsar D.S."/>
            <person name="Schmutz J."/>
            <person name="Stiller J.W."/>
            <person name="Grossman A.R."/>
            <person name="Prochnik S.E."/>
        </authorList>
    </citation>
    <scope>NUCLEOTIDE SEQUENCE [LARGE SCALE GENOMIC DNA]</scope>
    <source>
        <strain evidence="2">4086291</strain>
    </source>
</reference>
<feature type="region of interest" description="Disordered" evidence="1">
    <location>
        <begin position="621"/>
        <end position="665"/>
    </location>
</feature>
<accession>A0A1X6PE63</accession>
<name>A0A1X6PE63_PORUM</name>
<feature type="region of interest" description="Disordered" evidence="1">
    <location>
        <begin position="12"/>
        <end position="51"/>
    </location>
</feature>
<evidence type="ECO:0000256" key="1">
    <source>
        <dbReference type="SAM" id="MobiDB-lite"/>
    </source>
</evidence>
<dbReference type="AlphaFoldDB" id="A0A1X6PE63"/>